<sequence>QNKNTEGQALQIDVTNGFAEEAIKRDIDTVAAVVGSSLDRAKSVTRTGGSSTGNRQSLNALQELGRSYGALAQRNRSRQTRVGVFNSSMQGETATRMGSYALSMMDNVQRMKFSSGKYSRDGNNALNTFKELTIPSFALANRQGGRELESLYIGTEARINEASMPFRDSIIFDPIAPIAGLAPEYYAPTKVYEPSGLDIALGTIQGGVQGALSMSYQKEGGGLGFM</sequence>
<reference evidence="1" key="1">
    <citation type="journal article" date="2014" name="Front. Microbiol.">
        <title>High frequency of phylogenetically diverse reductive dehalogenase-homologous genes in deep subseafloor sedimentary metagenomes.</title>
        <authorList>
            <person name="Kawai M."/>
            <person name="Futagami T."/>
            <person name="Toyoda A."/>
            <person name="Takaki Y."/>
            <person name="Nishi S."/>
            <person name="Hori S."/>
            <person name="Arai W."/>
            <person name="Tsubouchi T."/>
            <person name="Morono Y."/>
            <person name="Uchiyama I."/>
            <person name="Ito T."/>
            <person name="Fujiyama A."/>
            <person name="Inagaki F."/>
            <person name="Takami H."/>
        </authorList>
    </citation>
    <scope>NUCLEOTIDE SEQUENCE</scope>
    <source>
        <strain evidence="1">Expedition CK06-06</strain>
    </source>
</reference>
<dbReference type="EMBL" id="BARS01029557">
    <property type="protein sequence ID" value="GAG05879.1"/>
    <property type="molecule type" value="Genomic_DNA"/>
</dbReference>
<comment type="caution">
    <text evidence="1">The sequence shown here is derived from an EMBL/GenBank/DDBJ whole genome shotgun (WGS) entry which is preliminary data.</text>
</comment>
<dbReference type="AlphaFoldDB" id="X0UJB3"/>
<accession>X0UJB3</accession>
<organism evidence="1">
    <name type="scientific">marine sediment metagenome</name>
    <dbReference type="NCBI Taxonomy" id="412755"/>
    <lineage>
        <taxon>unclassified sequences</taxon>
        <taxon>metagenomes</taxon>
        <taxon>ecological metagenomes</taxon>
    </lineage>
</organism>
<protein>
    <submittedName>
        <fullName evidence="1">Uncharacterized protein</fullName>
    </submittedName>
</protein>
<feature type="non-terminal residue" evidence="1">
    <location>
        <position position="1"/>
    </location>
</feature>
<evidence type="ECO:0000313" key="1">
    <source>
        <dbReference type="EMBL" id="GAG05879.1"/>
    </source>
</evidence>
<proteinExistence type="predicted"/>
<name>X0UJB3_9ZZZZ</name>
<gene>
    <name evidence="1" type="ORF">S01H1_46184</name>
</gene>